<dbReference type="RefSeq" id="WP_190999214.1">
    <property type="nucleotide sequence ID" value="NZ_JACXSI010000041.1"/>
</dbReference>
<reference evidence="5" key="1">
    <citation type="submission" date="2020-09" db="EMBL/GenBank/DDBJ databases">
        <title>Bacillus faecalis sp. nov., a moderately halophilic bacterium isolated from cow faeces.</title>
        <authorList>
            <person name="Jiang L."/>
            <person name="Lee J."/>
        </authorList>
    </citation>
    <scope>NUCLEOTIDE SEQUENCE</scope>
    <source>
        <strain evidence="5">AGMB 02131</strain>
    </source>
</reference>
<dbReference type="EMBL" id="JACXSI010000041">
    <property type="protein sequence ID" value="MBD3109680.1"/>
    <property type="molecule type" value="Genomic_DNA"/>
</dbReference>
<protein>
    <submittedName>
        <fullName evidence="5">GntR family transcriptional regulator</fullName>
    </submittedName>
</protein>
<proteinExistence type="predicted"/>
<dbReference type="SUPFAM" id="SSF46785">
    <property type="entry name" value="Winged helix' DNA-binding domain"/>
    <property type="match status" value="1"/>
</dbReference>
<feature type="domain" description="HTH gntR-type" evidence="4">
    <location>
        <begin position="11"/>
        <end position="79"/>
    </location>
</feature>
<dbReference type="GO" id="GO:0003700">
    <property type="term" value="F:DNA-binding transcription factor activity"/>
    <property type="evidence" value="ECO:0007669"/>
    <property type="project" value="InterPro"/>
</dbReference>
<keyword evidence="6" id="KW-1185">Reference proteome</keyword>
<dbReference type="Gene3D" id="1.10.10.10">
    <property type="entry name" value="Winged helix-like DNA-binding domain superfamily/Winged helix DNA-binding domain"/>
    <property type="match status" value="1"/>
</dbReference>
<keyword evidence="2" id="KW-0238">DNA-binding</keyword>
<evidence type="ECO:0000256" key="3">
    <source>
        <dbReference type="ARBA" id="ARBA00023163"/>
    </source>
</evidence>
<dbReference type="CDD" id="cd07377">
    <property type="entry name" value="WHTH_GntR"/>
    <property type="match status" value="1"/>
</dbReference>
<comment type="caution">
    <text evidence="5">The sequence shown here is derived from an EMBL/GenBank/DDBJ whole genome shotgun (WGS) entry which is preliminary data.</text>
</comment>
<gene>
    <name evidence="5" type="ORF">IEO70_15135</name>
</gene>
<dbReference type="Pfam" id="PF00392">
    <property type="entry name" value="GntR"/>
    <property type="match status" value="1"/>
</dbReference>
<dbReference type="InterPro" id="IPR036388">
    <property type="entry name" value="WH-like_DNA-bd_sf"/>
</dbReference>
<evidence type="ECO:0000313" key="5">
    <source>
        <dbReference type="EMBL" id="MBD3109680.1"/>
    </source>
</evidence>
<keyword evidence="1" id="KW-0805">Transcription regulation</keyword>
<evidence type="ECO:0000256" key="2">
    <source>
        <dbReference type="ARBA" id="ARBA00023125"/>
    </source>
</evidence>
<evidence type="ECO:0000313" key="6">
    <source>
        <dbReference type="Proteomes" id="UP000602076"/>
    </source>
</evidence>
<keyword evidence="3" id="KW-0804">Transcription</keyword>
<dbReference type="AlphaFoldDB" id="A0A927D1D1"/>
<organism evidence="5 6">
    <name type="scientific">Peribacillus faecalis</name>
    <dbReference type="NCBI Taxonomy" id="2772559"/>
    <lineage>
        <taxon>Bacteria</taxon>
        <taxon>Bacillati</taxon>
        <taxon>Bacillota</taxon>
        <taxon>Bacilli</taxon>
        <taxon>Bacillales</taxon>
        <taxon>Bacillaceae</taxon>
        <taxon>Peribacillus</taxon>
    </lineage>
</organism>
<dbReference type="InterPro" id="IPR036390">
    <property type="entry name" value="WH_DNA-bd_sf"/>
</dbReference>
<dbReference type="Proteomes" id="UP000602076">
    <property type="component" value="Unassembled WGS sequence"/>
</dbReference>
<dbReference type="PANTHER" id="PTHR38445">
    <property type="entry name" value="HTH-TYPE TRANSCRIPTIONAL REPRESSOR YTRA"/>
    <property type="match status" value="1"/>
</dbReference>
<dbReference type="PANTHER" id="PTHR38445:SF7">
    <property type="entry name" value="GNTR-FAMILY TRANSCRIPTIONAL REGULATOR"/>
    <property type="match status" value="1"/>
</dbReference>
<name>A0A927D1D1_9BACI</name>
<accession>A0A927D1D1</accession>
<dbReference type="InterPro" id="IPR000524">
    <property type="entry name" value="Tscrpt_reg_HTH_GntR"/>
</dbReference>
<sequence>MDIIISNASEKPIYEQISSQIKALIMNGTLKEGEMLPSIRVIAKELKVSVITTKRAYADLEKDGFIEVVQGRGSFVSSRNLDFIREEQLKQAENHLTQAATIAQSSNISLEELIEMLTIIYEGDL</sequence>
<dbReference type="SMART" id="SM00345">
    <property type="entry name" value="HTH_GNTR"/>
    <property type="match status" value="1"/>
</dbReference>
<dbReference type="PROSITE" id="PS50949">
    <property type="entry name" value="HTH_GNTR"/>
    <property type="match status" value="1"/>
</dbReference>
<evidence type="ECO:0000256" key="1">
    <source>
        <dbReference type="ARBA" id="ARBA00023015"/>
    </source>
</evidence>
<dbReference type="GO" id="GO:0003677">
    <property type="term" value="F:DNA binding"/>
    <property type="evidence" value="ECO:0007669"/>
    <property type="project" value="UniProtKB-KW"/>
</dbReference>
<evidence type="ECO:0000259" key="4">
    <source>
        <dbReference type="PROSITE" id="PS50949"/>
    </source>
</evidence>